<name>A0A1X1YMD2_9MYCO</name>
<dbReference type="Proteomes" id="UP000193487">
    <property type="component" value="Unassembled WGS sequence"/>
</dbReference>
<gene>
    <name evidence="2" type="ORF">AWC14_17905</name>
</gene>
<reference evidence="2 3" key="1">
    <citation type="submission" date="2016-01" db="EMBL/GenBank/DDBJ databases">
        <title>The new phylogeny of the genus Mycobacterium.</title>
        <authorList>
            <person name="Tarcisio F."/>
            <person name="Conor M."/>
            <person name="Antonella G."/>
            <person name="Elisabetta G."/>
            <person name="Giulia F.S."/>
            <person name="Sara T."/>
            <person name="Anna F."/>
            <person name="Clotilde B."/>
            <person name="Roberto B."/>
            <person name="Veronica D.S."/>
            <person name="Fabio R."/>
            <person name="Monica P."/>
            <person name="Olivier J."/>
            <person name="Enrico T."/>
            <person name="Nicola S."/>
        </authorList>
    </citation>
    <scope>NUCLEOTIDE SEQUENCE [LARGE SCALE GENOMIC DNA]</scope>
    <source>
        <strain evidence="2 3">DSM 45166</strain>
    </source>
</reference>
<dbReference type="EMBL" id="LQPE01000003">
    <property type="protein sequence ID" value="ORW12183.1"/>
    <property type="molecule type" value="Genomic_DNA"/>
</dbReference>
<dbReference type="InterPro" id="IPR000073">
    <property type="entry name" value="AB_hydrolase_1"/>
</dbReference>
<evidence type="ECO:0000313" key="3">
    <source>
        <dbReference type="Proteomes" id="UP000193487"/>
    </source>
</evidence>
<dbReference type="GO" id="GO:0003824">
    <property type="term" value="F:catalytic activity"/>
    <property type="evidence" value="ECO:0007669"/>
    <property type="project" value="UniProtKB-ARBA"/>
</dbReference>
<sequence length="387" mass="42071">MTNRALDVSRELALVLPRAVSGITESNGWSPASPLGVRQLGEVVMDELVLAGFSLMPVDLAVRPLDACTPAAEQLSALGTDGAHADPQPLRVRSIRRRRLGMLAYEQVTYEHDPALPSTLAAAGLGGPATAVVHLCRHRDGPRPWLVWVHGAGQGRPDDLLVSRAGRLQRRLGFNVAVPVQPGHGSRRRQWPPYPDMDPLTNVAGMMRAVSEVRAVVQWVQPQATAVVVSGVSMGSAVAALVSHFEKRVDAAALYTPILGLNAMIAQHLARWGGKRSGIRRLLESPVVSALTSVIDPLTVEPAPPPHRRLIVGAWHDRMAMREPALALQARWGGQFHWYDGSHVGHIFSRRVQAVSERFLRGVVKELGIDRAGSRRTGLLPAGRRRR</sequence>
<comment type="caution">
    <text evidence="2">The sequence shown here is derived from an EMBL/GenBank/DDBJ whole genome shotgun (WGS) entry which is preliminary data.</text>
</comment>
<dbReference type="RefSeq" id="WP_045376475.1">
    <property type="nucleotide sequence ID" value="NZ_BBKA01000034.1"/>
</dbReference>
<protein>
    <submittedName>
        <fullName evidence="2">Esterase</fullName>
    </submittedName>
</protein>
<feature type="domain" description="AB hydrolase-1" evidence="1">
    <location>
        <begin position="146"/>
        <end position="333"/>
    </location>
</feature>
<dbReference type="InterPro" id="IPR029058">
    <property type="entry name" value="AB_hydrolase_fold"/>
</dbReference>
<dbReference type="AlphaFoldDB" id="A0A1X1YMD2"/>
<evidence type="ECO:0000313" key="2">
    <source>
        <dbReference type="EMBL" id="ORW12183.1"/>
    </source>
</evidence>
<accession>A0A1X1YMD2</accession>
<proteinExistence type="predicted"/>
<dbReference type="Gene3D" id="3.40.50.1820">
    <property type="entry name" value="alpha/beta hydrolase"/>
    <property type="match status" value="1"/>
</dbReference>
<keyword evidence="3" id="KW-1185">Reference proteome</keyword>
<evidence type="ECO:0000259" key="1">
    <source>
        <dbReference type="Pfam" id="PF12697"/>
    </source>
</evidence>
<dbReference type="SUPFAM" id="SSF53474">
    <property type="entry name" value="alpha/beta-Hydrolases"/>
    <property type="match status" value="1"/>
</dbReference>
<dbReference type="OrthoDB" id="4379260at2"/>
<organism evidence="2 3">
    <name type="scientific">Mycobacterium kyorinense</name>
    <dbReference type="NCBI Taxonomy" id="487514"/>
    <lineage>
        <taxon>Bacteria</taxon>
        <taxon>Bacillati</taxon>
        <taxon>Actinomycetota</taxon>
        <taxon>Actinomycetes</taxon>
        <taxon>Mycobacteriales</taxon>
        <taxon>Mycobacteriaceae</taxon>
        <taxon>Mycobacterium</taxon>
    </lineage>
</organism>
<dbReference type="Pfam" id="PF12697">
    <property type="entry name" value="Abhydrolase_6"/>
    <property type="match status" value="1"/>
</dbReference>
<dbReference type="STRING" id="487514.A5707_20250"/>